<organism evidence="1">
    <name type="scientific">uncultured Thermomicrobiales bacterium</name>
    <dbReference type="NCBI Taxonomy" id="1645740"/>
    <lineage>
        <taxon>Bacteria</taxon>
        <taxon>Pseudomonadati</taxon>
        <taxon>Thermomicrobiota</taxon>
        <taxon>Thermomicrobia</taxon>
        <taxon>Thermomicrobiales</taxon>
        <taxon>environmental samples</taxon>
    </lineage>
</organism>
<protein>
    <submittedName>
        <fullName evidence="1">Uncharacterized protein</fullName>
    </submittedName>
</protein>
<accession>A0A6J4VSY8</accession>
<dbReference type="EMBL" id="CADCWN010000341">
    <property type="protein sequence ID" value="CAA9587994.1"/>
    <property type="molecule type" value="Genomic_DNA"/>
</dbReference>
<name>A0A6J4VSY8_9BACT</name>
<feature type="non-terminal residue" evidence="1">
    <location>
        <position position="1"/>
    </location>
</feature>
<sequence length="35" mass="3424">DAGDGWGVRYPARSGREFPEVGGNLCGGVGAGAGM</sequence>
<feature type="non-terminal residue" evidence="1">
    <location>
        <position position="35"/>
    </location>
</feature>
<reference evidence="1" key="1">
    <citation type="submission" date="2020-02" db="EMBL/GenBank/DDBJ databases">
        <authorList>
            <person name="Meier V. D."/>
        </authorList>
    </citation>
    <scope>NUCLEOTIDE SEQUENCE</scope>
    <source>
        <strain evidence="1">AVDCRST_MAG18</strain>
    </source>
</reference>
<gene>
    <name evidence="1" type="ORF">AVDCRST_MAG18-4267</name>
</gene>
<proteinExistence type="predicted"/>
<evidence type="ECO:0000313" key="1">
    <source>
        <dbReference type="EMBL" id="CAA9587994.1"/>
    </source>
</evidence>
<dbReference type="AlphaFoldDB" id="A0A6J4VSY8"/>